<dbReference type="RefSeq" id="WP_158269058.1">
    <property type="nucleotide sequence ID" value="NZ_QBKT01000001.1"/>
</dbReference>
<reference evidence="1 2" key="1">
    <citation type="submission" date="2018-04" db="EMBL/GenBank/DDBJ databases">
        <title>Genomic Encyclopedia of Archaeal and Bacterial Type Strains, Phase II (KMG-II): from individual species to whole genera.</title>
        <authorList>
            <person name="Goeker M."/>
        </authorList>
    </citation>
    <scope>NUCLEOTIDE SEQUENCE [LARGE SCALE GENOMIC DNA]</scope>
    <source>
        <strain evidence="1 2">DSM 25731</strain>
    </source>
</reference>
<dbReference type="EMBL" id="QBKT01000001">
    <property type="protein sequence ID" value="PTX63876.1"/>
    <property type="molecule type" value="Genomic_DNA"/>
</dbReference>
<organism evidence="1 2">
    <name type="scientific">Kordia periserrulae</name>
    <dbReference type="NCBI Taxonomy" id="701523"/>
    <lineage>
        <taxon>Bacteria</taxon>
        <taxon>Pseudomonadati</taxon>
        <taxon>Bacteroidota</taxon>
        <taxon>Flavobacteriia</taxon>
        <taxon>Flavobacteriales</taxon>
        <taxon>Flavobacteriaceae</taxon>
        <taxon>Kordia</taxon>
    </lineage>
</organism>
<dbReference type="Proteomes" id="UP000244090">
    <property type="component" value="Unassembled WGS sequence"/>
</dbReference>
<comment type="caution">
    <text evidence="1">The sequence shown here is derived from an EMBL/GenBank/DDBJ whole genome shotgun (WGS) entry which is preliminary data.</text>
</comment>
<dbReference type="AlphaFoldDB" id="A0A2T6C6I6"/>
<evidence type="ECO:0000313" key="2">
    <source>
        <dbReference type="Proteomes" id="UP000244090"/>
    </source>
</evidence>
<sequence length="51" mass="5514">MKKRNLSTLALRKKSISNFKTVAVIVGGSGAETCGGQTSSYPTSFRECQFK</sequence>
<proteinExistence type="predicted"/>
<name>A0A2T6C6I6_9FLAO</name>
<gene>
    <name evidence="1" type="ORF">C8N46_101485</name>
</gene>
<accession>A0A2T6C6I6</accession>
<keyword evidence="2" id="KW-1185">Reference proteome</keyword>
<protein>
    <submittedName>
        <fullName evidence="1">Uncharacterized protein</fullName>
    </submittedName>
</protein>
<evidence type="ECO:0000313" key="1">
    <source>
        <dbReference type="EMBL" id="PTX63876.1"/>
    </source>
</evidence>